<organism evidence="2 3">
    <name type="scientific">Parendozoicomonas haliclonae</name>
    <dbReference type="NCBI Taxonomy" id="1960125"/>
    <lineage>
        <taxon>Bacteria</taxon>
        <taxon>Pseudomonadati</taxon>
        <taxon>Pseudomonadota</taxon>
        <taxon>Gammaproteobacteria</taxon>
        <taxon>Oceanospirillales</taxon>
        <taxon>Endozoicomonadaceae</taxon>
        <taxon>Parendozoicomonas</taxon>
    </lineage>
</organism>
<dbReference type="RefSeq" id="WP_087111458.1">
    <property type="nucleotide sequence ID" value="NZ_CBCSCN010000007.1"/>
</dbReference>
<gene>
    <name evidence="2" type="ORF">EHSB41UT_03086</name>
</gene>
<dbReference type="EMBL" id="FWPT01000007">
    <property type="protein sequence ID" value="SMA49151.1"/>
    <property type="molecule type" value="Genomic_DNA"/>
</dbReference>
<dbReference type="OrthoDB" id="5296245at2"/>
<dbReference type="Pfam" id="PF07238">
    <property type="entry name" value="PilZ"/>
    <property type="match status" value="1"/>
</dbReference>
<dbReference type="Gene3D" id="2.40.10.220">
    <property type="entry name" value="predicted glycosyltransferase like domains"/>
    <property type="match status" value="1"/>
</dbReference>
<evidence type="ECO:0000313" key="3">
    <source>
        <dbReference type="Proteomes" id="UP000196573"/>
    </source>
</evidence>
<protein>
    <submittedName>
        <fullName evidence="2">PilZ domain protein</fullName>
    </submittedName>
</protein>
<keyword evidence="3" id="KW-1185">Reference proteome</keyword>
<dbReference type="GO" id="GO:0035438">
    <property type="term" value="F:cyclic-di-GMP binding"/>
    <property type="evidence" value="ECO:0007669"/>
    <property type="project" value="InterPro"/>
</dbReference>
<dbReference type="InterPro" id="IPR009875">
    <property type="entry name" value="PilZ_domain"/>
</dbReference>
<reference evidence="2 3" key="1">
    <citation type="submission" date="2017-03" db="EMBL/GenBank/DDBJ databases">
        <authorList>
            <person name="Afonso C.L."/>
            <person name="Miller P.J."/>
            <person name="Scott M.A."/>
            <person name="Spackman E."/>
            <person name="Goraichik I."/>
            <person name="Dimitrov K.M."/>
            <person name="Suarez D.L."/>
            <person name="Swayne D.E."/>
        </authorList>
    </citation>
    <scope>NUCLEOTIDE SEQUENCE [LARGE SCALE GENOMIC DNA]</scope>
    <source>
        <strain evidence="2">SB41UT1</strain>
    </source>
</reference>
<proteinExistence type="predicted"/>
<dbReference type="AlphaFoldDB" id="A0A1X7ALX1"/>
<evidence type="ECO:0000259" key="1">
    <source>
        <dbReference type="Pfam" id="PF07238"/>
    </source>
</evidence>
<dbReference type="Proteomes" id="UP000196573">
    <property type="component" value="Unassembled WGS sequence"/>
</dbReference>
<name>A0A1X7ALX1_9GAMM</name>
<evidence type="ECO:0000313" key="2">
    <source>
        <dbReference type="EMBL" id="SMA49151.1"/>
    </source>
</evidence>
<sequence length="116" mass="12450">MSEAKSGRGSMLTVTIKDKPTLYAAYMPFLQGGGLFIPTLKAYEVGDEVFLRLSLMDEPGKLPVAGRVVWVTPAGAQGNRKPGIGIQFTDTDDTVRGKIETHLAGALKSDRPTNTL</sequence>
<feature type="domain" description="PilZ" evidence="1">
    <location>
        <begin position="11"/>
        <end position="104"/>
    </location>
</feature>
<accession>A0A1X7ALX1</accession>